<reference evidence="1" key="1">
    <citation type="submission" date="2014-09" db="EMBL/GenBank/DDBJ databases">
        <authorList>
            <person name="Magalhaes I.L.F."/>
            <person name="Oliveira U."/>
            <person name="Santos F.R."/>
            <person name="Vidigal T.H.D.A."/>
            <person name="Brescovit A.D."/>
            <person name="Santos A.J."/>
        </authorList>
    </citation>
    <scope>NUCLEOTIDE SEQUENCE</scope>
    <source>
        <tissue evidence="1">Shoot tissue taken approximately 20 cm above the soil surface</tissue>
    </source>
</reference>
<dbReference type="AlphaFoldDB" id="A0A0A8Y7T7"/>
<evidence type="ECO:0000313" key="1">
    <source>
        <dbReference type="EMBL" id="JAD22231.1"/>
    </source>
</evidence>
<name>A0A0A8Y7T7_ARUDO</name>
<dbReference type="EMBL" id="GBRH01275664">
    <property type="protein sequence ID" value="JAD22231.1"/>
    <property type="molecule type" value="Transcribed_RNA"/>
</dbReference>
<proteinExistence type="predicted"/>
<reference evidence="1" key="2">
    <citation type="journal article" date="2015" name="Data Brief">
        <title>Shoot transcriptome of the giant reed, Arundo donax.</title>
        <authorList>
            <person name="Barrero R.A."/>
            <person name="Guerrero F.D."/>
            <person name="Moolhuijzen P."/>
            <person name="Goolsby J.A."/>
            <person name="Tidwell J."/>
            <person name="Bellgard S.E."/>
            <person name="Bellgard M.I."/>
        </authorList>
    </citation>
    <scope>NUCLEOTIDE SEQUENCE</scope>
    <source>
        <tissue evidence="1">Shoot tissue taken approximately 20 cm above the soil surface</tissue>
    </source>
</reference>
<protein>
    <submittedName>
        <fullName evidence="1">Uncharacterized protein</fullName>
    </submittedName>
</protein>
<organism evidence="1">
    <name type="scientific">Arundo donax</name>
    <name type="common">Giant reed</name>
    <name type="synonym">Donax arundinaceus</name>
    <dbReference type="NCBI Taxonomy" id="35708"/>
    <lineage>
        <taxon>Eukaryota</taxon>
        <taxon>Viridiplantae</taxon>
        <taxon>Streptophyta</taxon>
        <taxon>Embryophyta</taxon>
        <taxon>Tracheophyta</taxon>
        <taxon>Spermatophyta</taxon>
        <taxon>Magnoliopsida</taxon>
        <taxon>Liliopsida</taxon>
        <taxon>Poales</taxon>
        <taxon>Poaceae</taxon>
        <taxon>PACMAD clade</taxon>
        <taxon>Arundinoideae</taxon>
        <taxon>Arundineae</taxon>
        <taxon>Arundo</taxon>
    </lineage>
</organism>
<sequence length="120" mass="13052">MLFTSGVFSSPGPMDVYSLCQSLLSPILLANNFPSAIIANGTPLHFFTILSATSVKSSSGVWLSSWRNTVLKNSILRVLWRKGLQFTWSPNLISNIKVASGYDYSASEIVIGQSVLDLLP</sequence>
<accession>A0A0A8Y7T7</accession>